<evidence type="ECO:0000313" key="1">
    <source>
        <dbReference type="EMBL" id="KAK3723656.1"/>
    </source>
</evidence>
<protein>
    <submittedName>
        <fullName evidence="1">Uncharacterized protein</fullName>
    </submittedName>
</protein>
<proteinExistence type="predicted"/>
<sequence length="260" mass="29873">MNAGSHDSASLLGLPRELCDKIYYFAAVPESRTQLSAVKCDPIEPDHFEQRWDFEEVSAWLIVAASPRVDKDTRVWNGTATWVNLTRVSIQVANEVDEVFYKHAEVHITNICYGHYDLPRGPLVPTAAFDRFRFITVDYTRRKIVMPGTHSNDRPWLEQKLTITPSPTKDGSSELDWDFRARVFIYPARKAGWVQLTRDDTFEIQECLKVLGDQIRQLIHRKWSMCKLKGLAVPHILDLLTAPERFDVGCEALVEGVTWK</sequence>
<dbReference type="Proteomes" id="UP001281147">
    <property type="component" value="Unassembled WGS sequence"/>
</dbReference>
<accession>A0ACC3NVD0</accession>
<comment type="caution">
    <text evidence="1">The sequence shown here is derived from an EMBL/GenBank/DDBJ whole genome shotgun (WGS) entry which is preliminary data.</text>
</comment>
<gene>
    <name evidence="1" type="ORF">LTR37_001537</name>
</gene>
<reference evidence="1" key="1">
    <citation type="submission" date="2023-07" db="EMBL/GenBank/DDBJ databases">
        <title>Black Yeasts Isolated from many extreme environments.</title>
        <authorList>
            <person name="Coleine C."/>
            <person name="Stajich J.E."/>
            <person name="Selbmann L."/>
        </authorList>
    </citation>
    <scope>NUCLEOTIDE SEQUENCE</scope>
    <source>
        <strain evidence="1">CCFEE 5714</strain>
    </source>
</reference>
<keyword evidence="2" id="KW-1185">Reference proteome</keyword>
<organism evidence="1 2">
    <name type="scientific">Vermiconidia calcicola</name>
    <dbReference type="NCBI Taxonomy" id="1690605"/>
    <lineage>
        <taxon>Eukaryota</taxon>
        <taxon>Fungi</taxon>
        <taxon>Dikarya</taxon>
        <taxon>Ascomycota</taxon>
        <taxon>Pezizomycotina</taxon>
        <taxon>Dothideomycetes</taxon>
        <taxon>Dothideomycetidae</taxon>
        <taxon>Mycosphaerellales</taxon>
        <taxon>Extremaceae</taxon>
        <taxon>Vermiconidia</taxon>
    </lineage>
</organism>
<dbReference type="EMBL" id="JAUTXU010000008">
    <property type="protein sequence ID" value="KAK3723656.1"/>
    <property type="molecule type" value="Genomic_DNA"/>
</dbReference>
<evidence type="ECO:0000313" key="2">
    <source>
        <dbReference type="Proteomes" id="UP001281147"/>
    </source>
</evidence>
<name>A0ACC3NVD0_9PEZI</name>